<dbReference type="RefSeq" id="WP_139607145.1">
    <property type="nucleotide sequence ID" value="NZ_VDCQ01000086.1"/>
</dbReference>
<dbReference type="OrthoDB" id="9794300at2"/>
<keyword evidence="5" id="KW-1185">Reference proteome</keyword>
<organism evidence="4 5">
    <name type="scientific">Paenibacillus hemerocallicola</name>
    <dbReference type="NCBI Taxonomy" id="1172614"/>
    <lineage>
        <taxon>Bacteria</taxon>
        <taxon>Bacillati</taxon>
        <taxon>Bacillota</taxon>
        <taxon>Bacilli</taxon>
        <taxon>Bacillales</taxon>
        <taxon>Paenibacillaceae</taxon>
        <taxon>Paenibacillus</taxon>
    </lineage>
</organism>
<evidence type="ECO:0000256" key="2">
    <source>
        <dbReference type="ARBA" id="ARBA00022857"/>
    </source>
</evidence>
<dbReference type="CDD" id="cd05251">
    <property type="entry name" value="NmrA_like_SDR_a"/>
    <property type="match status" value="1"/>
</dbReference>
<dbReference type="PANTHER" id="PTHR42748">
    <property type="entry name" value="NITROGEN METABOLITE REPRESSION PROTEIN NMRA FAMILY MEMBER"/>
    <property type="match status" value="1"/>
</dbReference>
<dbReference type="Gene3D" id="3.40.50.720">
    <property type="entry name" value="NAD(P)-binding Rossmann-like Domain"/>
    <property type="match status" value="1"/>
</dbReference>
<dbReference type="AlphaFoldDB" id="A0A5C4SY00"/>
<dbReference type="PANTHER" id="PTHR42748:SF7">
    <property type="entry name" value="NMRA LIKE REDOX SENSOR 1-RELATED"/>
    <property type="match status" value="1"/>
</dbReference>
<dbReference type="EMBL" id="VDCQ01000086">
    <property type="protein sequence ID" value="TNJ60169.1"/>
    <property type="molecule type" value="Genomic_DNA"/>
</dbReference>
<accession>A0A5C4SY00</accession>
<dbReference type="InterPro" id="IPR051164">
    <property type="entry name" value="NmrA-like_oxidored"/>
</dbReference>
<evidence type="ECO:0000313" key="4">
    <source>
        <dbReference type="EMBL" id="TNJ60169.1"/>
    </source>
</evidence>
<feature type="domain" description="NmrA-like" evidence="3">
    <location>
        <begin position="5"/>
        <end position="262"/>
    </location>
</feature>
<protein>
    <submittedName>
        <fullName evidence="4">NmrA/HSCARG family protein</fullName>
    </submittedName>
</protein>
<comment type="caution">
    <text evidence="4">The sequence shown here is derived from an EMBL/GenBank/DDBJ whole genome shotgun (WGS) entry which is preliminary data.</text>
</comment>
<proteinExistence type="inferred from homology"/>
<evidence type="ECO:0000259" key="3">
    <source>
        <dbReference type="Pfam" id="PF05368"/>
    </source>
</evidence>
<dbReference type="InterPro" id="IPR036291">
    <property type="entry name" value="NAD(P)-bd_dom_sf"/>
</dbReference>
<keyword evidence="2" id="KW-0521">NADP</keyword>
<sequence>MTTSNRTVLVLGATGQQGGAVTAHLLADGWQVRAFTRDPSSQAAQILAQAGAQLAMGDMGDRSSLDAAMQGVYGVFSVQPPEWNPSDAATAEEIRLGKNVADAAREAGVRHFVYSSVSGADKQSRFRYLAKWELEQYVRTIGLQATILRPSGFMESYANPLFGIPNGTLAEATKPDVPIKLIAVDDIGAFVTLAFKHPDQFLGKTIEIASDALTPPGIAAAIARAINRPIQYVQIPVETVRQHNEILGRLYEWLNEDGYEVDFPTLRKLHPDLTGFDKWLEKKGKAMLEALFYSANG</sequence>
<dbReference type="Pfam" id="PF05368">
    <property type="entry name" value="NmrA"/>
    <property type="match status" value="1"/>
</dbReference>
<evidence type="ECO:0000313" key="5">
    <source>
        <dbReference type="Proteomes" id="UP000307943"/>
    </source>
</evidence>
<dbReference type="SUPFAM" id="SSF51735">
    <property type="entry name" value="NAD(P)-binding Rossmann-fold domains"/>
    <property type="match status" value="1"/>
</dbReference>
<gene>
    <name evidence="4" type="ORF">FE784_36345</name>
</gene>
<dbReference type="Proteomes" id="UP000307943">
    <property type="component" value="Unassembled WGS sequence"/>
</dbReference>
<comment type="similarity">
    <text evidence="1">Belongs to the NmrA-type oxidoreductase family.</text>
</comment>
<dbReference type="InterPro" id="IPR008030">
    <property type="entry name" value="NmrA-like"/>
</dbReference>
<reference evidence="4 5" key="1">
    <citation type="submission" date="2019-05" db="EMBL/GenBank/DDBJ databases">
        <title>We sequenced the genome of Paenibacillus hemerocallicola KCTC 33185 for further insight into its adaptation and study the phylogeny of Paenibacillus.</title>
        <authorList>
            <person name="Narsing Rao M.P."/>
        </authorList>
    </citation>
    <scope>NUCLEOTIDE SEQUENCE [LARGE SCALE GENOMIC DNA]</scope>
    <source>
        <strain evidence="4 5">KCTC 33185</strain>
    </source>
</reference>
<evidence type="ECO:0000256" key="1">
    <source>
        <dbReference type="ARBA" id="ARBA00006328"/>
    </source>
</evidence>
<name>A0A5C4SY00_9BACL</name>
<dbReference type="Gene3D" id="3.90.25.10">
    <property type="entry name" value="UDP-galactose 4-epimerase, domain 1"/>
    <property type="match status" value="1"/>
</dbReference>